<evidence type="ECO:0000313" key="1">
    <source>
        <dbReference type="EMBL" id="CAB4868208.1"/>
    </source>
</evidence>
<dbReference type="EMBL" id="CAFBLP010000011">
    <property type="protein sequence ID" value="CAB4868208.1"/>
    <property type="molecule type" value="Genomic_DNA"/>
</dbReference>
<dbReference type="InterPro" id="IPR043129">
    <property type="entry name" value="ATPase_NBD"/>
</dbReference>
<proteinExistence type="predicted"/>
<protein>
    <submittedName>
        <fullName evidence="1">Unannotated protein</fullName>
    </submittedName>
</protein>
<reference evidence="1" key="1">
    <citation type="submission" date="2020-05" db="EMBL/GenBank/DDBJ databases">
        <authorList>
            <person name="Chiriac C."/>
            <person name="Salcher M."/>
            <person name="Ghai R."/>
            <person name="Kavagutti S V."/>
        </authorList>
    </citation>
    <scope>NUCLEOTIDE SEQUENCE</scope>
</reference>
<accession>A0A6J7DFZ3</accession>
<dbReference type="AlphaFoldDB" id="A0A6J7DFZ3"/>
<dbReference type="Gene3D" id="3.30.420.150">
    <property type="entry name" value="Exopolyphosphatase. Domain 2"/>
    <property type="match status" value="1"/>
</dbReference>
<sequence>MTIAHVSLLDERTIITIEGTDAGAWVLPCGMTSLYRRHLTADPPLPEDLTNAIGEMTDHLDDARRELPLLGDATSVVVSGPAARAMAAVEHGGRVNSLTFVLSRDAAEDVFRTLATEATADRRQNPGLPNDLVDAIVGGCCAMVALIRGLGLDSVTVSMVDQP</sequence>
<dbReference type="SUPFAM" id="SSF53067">
    <property type="entry name" value="Actin-like ATPase domain"/>
    <property type="match status" value="1"/>
</dbReference>
<gene>
    <name evidence="1" type="ORF">UFOPK3376_00664</name>
</gene>
<organism evidence="1">
    <name type="scientific">freshwater metagenome</name>
    <dbReference type="NCBI Taxonomy" id="449393"/>
    <lineage>
        <taxon>unclassified sequences</taxon>
        <taxon>metagenomes</taxon>
        <taxon>ecological metagenomes</taxon>
    </lineage>
</organism>
<name>A0A6J7DFZ3_9ZZZZ</name>